<accession>A0A6L2J5L0</accession>
<dbReference type="EMBL" id="BKCJ010000204">
    <property type="protein sequence ID" value="GEU30954.1"/>
    <property type="molecule type" value="Genomic_DNA"/>
</dbReference>
<dbReference type="AlphaFoldDB" id="A0A6L2J5L0"/>
<gene>
    <name evidence="2" type="ORF">Tci_002932</name>
</gene>
<sequence>KWSKLRRKQREERESIWSTCPPNAPHDQIIQELDELLEISAMIDSRPENMDHDLIDVSPLASSKQLLPNFLDLPEYLEIDDIVLDTKSVDTQLVSPFLDQCDELDDGEILELALAINPETVSEIAFV</sequence>
<evidence type="ECO:0000313" key="2">
    <source>
        <dbReference type="EMBL" id="GEU30954.1"/>
    </source>
</evidence>
<name>A0A6L2J5L0_TANCI</name>
<feature type="non-terminal residue" evidence="2">
    <location>
        <position position="1"/>
    </location>
</feature>
<feature type="region of interest" description="Disordered" evidence="1">
    <location>
        <begin position="1"/>
        <end position="21"/>
    </location>
</feature>
<reference evidence="2" key="1">
    <citation type="journal article" date="2019" name="Sci. Rep.">
        <title>Draft genome of Tanacetum cinerariifolium, the natural source of mosquito coil.</title>
        <authorList>
            <person name="Yamashiro T."/>
            <person name="Shiraishi A."/>
            <person name="Satake H."/>
            <person name="Nakayama K."/>
        </authorList>
    </citation>
    <scope>NUCLEOTIDE SEQUENCE</scope>
</reference>
<proteinExistence type="predicted"/>
<comment type="caution">
    <text evidence="2">The sequence shown here is derived from an EMBL/GenBank/DDBJ whole genome shotgun (WGS) entry which is preliminary data.</text>
</comment>
<organism evidence="2">
    <name type="scientific">Tanacetum cinerariifolium</name>
    <name type="common">Dalmatian daisy</name>
    <name type="synonym">Chrysanthemum cinerariifolium</name>
    <dbReference type="NCBI Taxonomy" id="118510"/>
    <lineage>
        <taxon>Eukaryota</taxon>
        <taxon>Viridiplantae</taxon>
        <taxon>Streptophyta</taxon>
        <taxon>Embryophyta</taxon>
        <taxon>Tracheophyta</taxon>
        <taxon>Spermatophyta</taxon>
        <taxon>Magnoliopsida</taxon>
        <taxon>eudicotyledons</taxon>
        <taxon>Gunneridae</taxon>
        <taxon>Pentapetalae</taxon>
        <taxon>asterids</taxon>
        <taxon>campanulids</taxon>
        <taxon>Asterales</taxon>
        <taxon>Asteraceae</taxon>
        <taxon>Asteroideae</taxon>
        <taxon>Anthemideae</taxon>
        <taxon>Anthemidinae</taxon>
        <taxon>Tanacetum</taxon>
    </lineage>
</organism>
<evidence type="ECO:0000256" key="1">
    <source>
        <dbReference type="SAM" id="MobiDB-lite"/>
    </source>
</evidence>
<protein>
    <submittedName>
        <fullName evidence="2">Uncharacterized protein</fullName>
    </submittedName>
</protein>